<dbReference type="AlphaFoldDB" id="A0A067LUJ7"/>
<dbReference type="InterPro" id="IPR036497">
    <property type="entry name" value="GLTP_sf"/>
</dbReference>
<dbReference type="STRING" id="930990.A0A067LUJ7"/>
<proteinExistence type="predicted"/>
<keyword evidence="2" id="KW-1185">Reference proteome</keyword>
<gene>
    <name evidence="1" type="ORF">BOTBODRAFT_182107</name>
</gene>
<dbReference type="HOGENOM" id="CLU_1686272_0_0_1"/>
<evidence type="ECO:0000313" key="2">
    <source>
        <dbReference type="Proteomes" id="UP000027195"/>
    </source>
</evidence>
<evidence type="ECO:0000313" key="1">
    <source>
        <dbReference type="EMBL" id="KDQ05905.1"/>
    </source>
</evidence>
<organism evidence="1 2">
    <name type="scientific">Botryobasidium botryosum (strain FD-172 SS1)</name>
    <dbReference type="NCBI Taxonomy" id="930990"/>
    <lineage>
        <taxon>Eukaryota</taxon>
        <taxon>Fungi</taxon>
        <taxon>Dikarya</taxon>
        <taxon>Basidiomycota</taxon>
        <taxon>Agaricomycotina</taxon>
        <taxon>Agaricomycetes</taxon>
        <taxon>Cantharellales</taxon>
        <taxon>Botryobasidiaceae</taxon>
        <taxon>Botryobasidium</taxon>
    </lineage>
</organism>
<accession>A0A067LUJ7</accession>
<dbReference type="OrthoDB" id="205255at2759"/>
<dbReference type="Gene3D" id="1.10.3520.10">
    <property type="entry name" value="Glycolipid transfer protein"/>
    <property type="match status" value="1"/>
</dbReference>
<protein>
    <submittedName>
        <fullName evidence="1">Uncharacterized protein</fullName>
    </submittedName>
</protein>
<dbReference type="InParanoid" id="A0A067LUJ7"/>
<sequence>MSWWPAPYPTPLTYPAFTAPGTDTIKQLLASEKTEGKKVAAEGSLWLLRAMNFACKALLNNSAQLSESFTKSSTPHPPTVSQLHHGRYLQGTHTFPATNSPHLLCNPLIHSFTLEKVEEQLEAWLDALGAILKRLVALTAGKHFNVNDDAFGKAAA</sequence>
<reference evidence="2" key="1">
    <citation type="journal article" date="2014" name="Proc. Natl. Acad. Sci. U.S.A.">
        <title>Extensive sampling of basidiomycete genomes demonstrates inadequacy of the white-rot/brown-rot paradigm for wood decay fungi.</title>
        <authorList>
            <person name="Riley R."/>
            <person name="Salamov A.A."/>
            <person name="Brown D.W."/>
            <person name="Nagy L.G."/>
            <person name="Floudas D."/>
            <person name="Held B.W."/>
            <person name="Levasseur A."/>
            <person name="Lombard V."/>
            <person name="Morin E."/>
            <person name="Otillar R."/>
            <person name="Lindquist E.A."/>
            <person name="Sun H."/>
            <person name="LaButti K.M."/>
            <person name="Schmutz J."/>
            <person name="Jabbour D."/>
            <person name="Luo H."/>
            <person name="Baker S.E."/>
            <person name="Pisabarro A.G."/>
            <person name="Walton J.D."/>
            <person name="Blanchette R.A."/>
            <person name="Henrissat B."/>
            <person name="Martin F."/>
            <person name="Cullen D."/>
            <person name="Hibbett D.S."/>
            <person name="Grigoriev I.V."/>
        </authorList>
    </citation>
    <scope>NUCLEOTIDE SEQUENCE [LARGE SCALE GENOMIC DNA]</scope>
    <source>
        <strain evidence="2">FD-172 SS1</strain>
    </source>
</reference>
<dbReference type="EMBL" id="KL198173">
    <property type="protein sequence ID" value="KDQ05905.1"/>
    <property type="molecule type" value="Genomic_DNA"/>
</dbReference>
<dbReference type="SUPFAM" id="SSF110004">
    <property type="entry name" value="Glycolipid transfer protein, GLTP"/>
    <property type="match status" value="1"/>
</dbReference>
<name>A0A067LUJ7_BOTB1</name>
<dbReference type="Proteomes" id="UP000027195">
    <property type="component" value="Unassembled WGS sequence"/>
</dbReference>